<dbReference type="RefSeq" id="WP_225673865.1">
    <property type="nucleotide sequence ID" value="NZ_JAEDAH010000042.1"/>
</dbReference>
<sequence>MHTLRRPLLSVGLATLLSAALSGCSDSSSSSSTGSDGEQPSPQAPVTVSGLVTDPAISGAAVRLDDADGNALAQITLTNSLGEFSFADVDSASLDGALISASGGSDSSTGQSFRGLTLQARYQQDSDSVVSPLTTLVVATQQRAGVDYSAARELVAAALGLNAADVDADPASSASVQKANLQLSRLAYALRAANGFSRVDELISTYGNDWQAIADAVAALDIGDSIKTRVAELAPELNDIAALDSSLSAADVVLQANRLSFTYGVQRFLANSLSYTAADASAQANVVALADALWTANGQLGIPSDGAQFANIIRFAFNQYAIDSSNLDDSSWTVPAELSSDSNIASLSTLTVIDHTIPLTDDDLLLTEADKRAYFYASDLAPAYKAERLFDGILDDTIVDPVFTKIAADYALRGQAEKADSILNSQIFTPFNKAYGDLRVGNAYEKRGERETAVIYWARAAEKASTYLQDKGAENMDADDASLFQVIAKAYTDAGMVDEANAVLEPVLTFINANAGSYSTAYGRIIVAIGKTVKAKVELAEENNLRSDLLTDALTSTQLLDSMIDGIGLQTSSTKCGDHYMLRTMYLTTLADYYRRLEQASSVEATINKFVELRATHACTATRTVTYVKGLVEEFAYLDDIAGYMTLVNTTMTDATATQVSQATAAAEIYEAVALAKSGDVTAALAKISTTDVVERVEYLTGSGISLQGDNPKLGVRLLLDGYIDEAAEVLDAAWTLAISDDYLTALTNDGSTYVRYGCGKIAQLTYDYIDQTQGSARLSTCTTLVSDYTANSSVTTEAKAIANAYLASIAMHMGDNSLAQNAYTDVLAQGAVLLDSGSEDAFNTVARSVYEVASAGGIAAGIPFTAFLAPMNDLQALRDTTAADAADEDGYNTALDMTSSLIAYYGYIMQALREDSVQNGIDPALPSYVSLLKERSLALALAGETIANKTATQDTRDGYYSGLFGTTTPNAALTLSEIQDSASQLLPLLSDTESASDINDYRLSIATDILNSDVFLNDAFASQDLDNDGRVDFFSEEASADDIAASALTLDSDSDGDGINDDMDNTPFYCESCAL</sequence>
<dbReference type="EMBL" id="JAEDAH010000042">
    <property type="protein sequence ID" value="MCA6063660.1"/>
    <property type="molecule type" value="Genomic_DNA"/>
</dbReference>
<proteinExistence type="predicted"/>
<dbReference type="SUPFAM" id="SSF48452">
    <property type="entry name" value="TPR-like"/>
    <property type="match status" value="1"/>
</dbReference>
<accession>A0ABS7ZSZ5</accession>
<evidence type="ECO:0000256" key="2">
    <source>
        <dbReference type="SAM" id="SignalP"/>
    </source>
</evidence>
<feature type="compositionally biased region" description="Low complexity" evidence="1">
    <location>
        <begin position="27"/>
        <end position="37"/>
    </location>
</feature>
<feature type="region of interest" description="Disordered" evidence="1">
    <location>
        <begin position="27"/>
        <end position="49"/>
    </location>
</feature>
<keyword evidence="4" id="KW-1185">Reference proteome</keyword>
<comment type="caution">
    <text evidence="3">The sequence shown here is derived from an EMBL/GenBank/DDBJ whole genome shotgun (WGS) entry which is preliminary data.</text>
</comment>
<evidence type="ECO:0000313" key="4">
    <source>
        <dbReference type="Proteomes" id="UP000714380"/>
    </source>
</evidence>
<gene>
    <name evidence="3" type="ORF">I9W95_08565</name>
</gene>
<dbReference type="Proteomes" id="UP000714380">
    <property type="component" value="Unassembled WGS sequence"/>
</dbReference>
<evidence type="ECO:0000313" key="3">
    <source>
        <dbReference type="EMBL" id="MCA6063660.1"/>
    </source>
</evidence>
<reference evidence="3 4" key="1">
    <citation type="submission" date="2020-12" db="EMBL/GenBank/DDBJ databases">
        <title>Novel Thalassolituus-related marine hydrocarbonoclastic bacteria mediated algae-derived hydrocarbons mineralization in twilight zone of the northern South China Sea.</title>
        <authorList>
            <person name="Dong C."/>
        </authorList>
    </citation>
    <scope>NUCLEOTIDE SEQUENCE [LARGE SCALE GENOMIC DNA]</scope>
    <source>
        <strain evidence="3 4">IMCC1826</strain>
    </source>
</reference>
<feature type="chain" id="PRO_5046701280" evidence="2">
    <location>
        <begin position="20"/>
        <end position="1076"/>
    </location>
</feature>
<dbReference type="InterPro" id="IPR011990">
    <property type="entry name" value="TPR-like_helical_dom_sf"/>
</dbReference>
<feature type="signal peptide" evidence="2">
    <location>
        <begin position="1"/>
        <end position="19"/>
    </location>
</feature>
<organism evidence="3 4">
    <name type="scientific">Thalassolituus marinus</name>
    <dbReference type="NCBI Taxonomy" id="671053"/>
    <lineage>
        <taxon>Bacteria</taxon>
        <taxon>Pseudomonadati</taxon>
        <taxon>Pseudomonadota</taxon>
        <taxon>Gammaproteobacteria</taxon>
        <taxon>Oceanospirillales</taxon>
        <taxon>Oceanospirillaceae</taxon>
        <taxon>Thalassolituus</taxon>
    </lineage>
</organism>
<name>A0ABS7ZSZ5_9GAMM</name>
<dbReference type="PROSITE" id="PS51257">
    <property type="entry name" value="PROKAR_LIPOPROTEIN"/>
    <property type="match status" value="1"/>
</dbReference>
<evidence type="ECO:0000256" key="1">
    <source>
        <dbReference type="SAM" id="MobiDB-lite"/>
    </source>
</evidence>
<protein>
    <submittedName>
        <fullName evidence="3">Carboxypeptidase regulatory-like domain-containing protein</fullName>
    </submittedName>
</protein>
<keyword evidence="2" id="KW-0732">Signal</keyword>